<protein>
    <submittedName>
        <fullName evidence="3">Lines homolog 1-like</fullName>
    </submittedName>
</protein>
<sequence>MMAEKDGCGIRYWSKIWTRVVEEKSIPADELMNDVTKSYLLSDSNGAHCQPCGGNHEKEYDRCLHCEELLQLTIIHVLLLRAESEEEVNKLIYLLAADYNIFQKLTHRLLASSAYISHVASKVLVSLISLNPSKLFTKEHFVELVVHLLGHCQSKDNASAIFRLLKKILNAKFNKELSEIYLNLIDHFWENIFTKFKGCSSDAECNSEFLKLWKSLFKKHSFISDVKLQTCDTARTFLEHIDSIIAKLGNNSASEKWVLKSTLQLFNRALSYKEELAVQKHIPHFYWVTCQHLLAANIFKDCLHRIANSSRHAGFGGSEDVIIFQQINSDIHGDIAPRFCTPSENINKDTSHKCNVNDDITADISDKDGISSEVISSTAEPVITNDINVGGTCDMSGVSCNNISVKADGEGNISYTMNVDTAEVRVEFEASEQNTTTDNRHEIIVGPNTMEIDQDTSLNGKDTTSTGQDTSAISSDTIASTLPNLSLLRKLILLQVNTYVIAVKYYDEVCEQGAKLDLLNKISFEMQHTCSEVEQILSCRSKLSLSHSNQSISSSSSNTNYNLDWLPEIFGDQDDAWIEILLAITDLYILSKTWYEEQSQSYKLTDLLNPHKLFIQLLKSMAFDHSVLLDLLTSPETCFLLYFLKYLKLVSQEWCLFVQLHKEYSYVAECNRNNYLNPADNSQAQSSKDGPQQNVYVCSDSMDSASYEMKISREKPQISLHSSASDVHESQSDFNEGSLLTCKQSNERETEKMKEYKPSIGLSWIQMYSDSEEESVSENNSSNGHTTIDSSLPVCDNISDSCADSSIQNIDDFSLPEVFDESQCSIIKEHYPSTAVLKPFTDTHTNVQKSSNGKGIENINRTEDRIDPDTVSHTDDSNSPKPYQKQNDACSKFSCFVSNALDQTLGCLIRLQFSLERLNRSGMFPYNPEKLIQALQQCICLYES</sequence>
<dbReference type="Proteomes" id="UP001162480">
    <property type="component" value="Chromosome 17"/>
</dbReference>
<organism evidence="3 4">
    <name type="scientific">Octopus vulgaris</name>
    <name type="common">Common octopus</name>
    <dbReference type="NCBI Taxonomy" id="6645"/>
    <lineage>
        <taxon>Eukaryota</taxon>
        <taxon>Metazoa</taxon>
        <taxon>Spiralia</taxon>
        <taxon>Lophotrochozoa</taxon>
        <taxon>Mollusca</taxon>
        <taxon>Cephalopoda</taxon>
        <taxon>Coleoidea</taxon>
        <taxon>Octopodiformes</taxon>
        <taxon>Octopoda</taxon>
        <taxon>Incirrata</taxon>
        <taxon>Octopodidae</taxon>
        <taxon>Octopus</taxon>
    </lineage>
</organism>
<dbReference type="InterPro" id="IPR016024">
    <property type="entry name" value="ARM-type_fold"/>
</dbReference>
<dbReference type="InterPro" id="IPR024875">
    <property type="entry name" value="Protein_Lines"/>
</dbReference>
<evidence type="ECO:0000256" key="1">
    <source>
        <dbReference type="SAM" id="MobiDB-lite"/>
    </source>
</evidence>
<dbReference type="PROSITE" id="PS50835">
    <property type="entry name" value="IG_LIKE"/>
    <property type="match status" value="1"/>
</dbReference>
<dbReference type="PANTHER" id="PTHR16057:SF1">
    <property type="entry name" value="PROTEIN LINES HOMOLOG 1"/>
    <property type="match status" value="1"/>
</dbReference>
<feature type="compositionally biased region" description="Basic and acidic residues" evidence="1">
    <location>
        <begin position="860"/>
        <end position="878"/>
    </location>
</feature>
<dbReference type="InterPro" id="IPR032794">
    <property type="entry name" value="LINES_N"/>
</dbReference>
<accession>A0AA36FFE6</accession>
<keyword evidence="4" id="KW-1185">Reference proteome</keyword>
<dbReference type="InterPro" id="IPR007110">
    <property type="entry name" value="Ig-like_dom"/>
</dbReference>
<dbReference type="EMBL" id="OX597830">
    <property type="protein sequence ID" value="CAI9735154.1"/>
    <property type="molecule type" value="Genomic_DNA"/>
</dbReference>
<dbReference type="Pfam" id="PF14695">
    <property type="entry name" value="LINES_C"/>
    <property type="match status" value="1"/>
</dbReference>
<dbReference type="Pfam" id="PF14694">
    <property type="entry name" value="LINES_N"/>
    <property type="match status" value="1"/>
</dbReference>
<name>A0AA36FFE6_OCTVU</name>
<gene>
    <name evidence="3" type="ORF">OCTVUL_1B008391</name>
</gene>
<evidence type="ECO:0000259" key="2">
    <source>
        <dbReference type="PROSITE" id="PS50835"/>
    </source>
</evidence>
<reference evidence="3" key="1">
    <citation type="submission" date="2023-08" db="EMBL/GenBank/DDBJ databases">
        <authorList>
            <person name="Alioto T."/>
            <person name="Alioto T."/>
            <person name="Gomez Garrido J."/>
        </authorList>
    </citation>
    <scope>NUCLEOTIDE SEQUENCE</scope>
</reference>
<feature type="region of interest" description="Disordered" evidence="1">
    <location>
        <begin position="771"/>
        <end position="790"/>
    </location>
</feature>
<feature type="domain" description="Ig-like" evidence="2">
    <location>
        <begin position="716"/>
        <end position="802"/>
    </location>
</feature>
<dbReference type="AlphaFoldDB" id="A0AA36FFE6"/>
<dbReference type="InterPro" id="IPR029415">
    <property type="entry name" value="Lines_C"/>
</dbReference>
<dbReference type="SUPFAM" id="SSF48371">
    <property type="entry name" value="ARM repeat"/>
    <property type="match status" value="1"/>
</dbReference>
<evidence type="ECO:0000313" key="4">
    <source>
        <dbReference type="Proteomes" id="UP001162480"/>
    </source>
</evidence>
<proteinExistence type="predicted"/>
<feature type="region of interest" description="Disordered" evidence="1">
    <location>
        <begin position="846"/>
        <end position="885"/>
    </location>
</feature>
<evidence type="ECO:0000313" key="3">
    <source>
        <dbReference type="EMBL" id="CAI9735154.1"/>
    </source>
</evidence>
<dbReference type="PANTHER" id="PTHR16057">
    <property type="entry name" value="WINS1, 2 PROTEIN"/>
    <property type="match status" value="1"/>
</dbReference>